<feature type="domain" description="RING-type" evidence="8">
    <location>
        <begin position="126"/>
        <end position="164"/>
    </location>
</feature>
<evidence type="ECO:0000259" key="7">
    <source>
        <dbReference type="PROSITE" id="PS50006"/>
    </source>
</evidence>
<dbReference type="InterPro" id="IPR047134">
    <property type="entry name" value="RNF4"/>
</dbReference>
<dbReference type="PROSITE" id="PS50006">
    <property type="entry name" value="FHA_DOMAIN"/>
    <property type="match status" value="1"/>
</dbReference>
<dbReference type="PROSITE" id="PS00518">
    <property type="entry name" value="ZF_RING_1"/>
    <property type="match status" value="1"/>
</dbReference>
<keyword evidence="4 6" id="KW-0863">Zinc-finger</keyword>
<evidence type="ECO:0000256" key="1">
    <source>
        <dbReference type="ARBA" id="ARBA00005797"/>
    </source>
</evidence>
<dbReference type="GO" id="GO:0008270">
    <property type="term" value="F:zinc ion binding"/>
    <property type="evidence" value="ECO:0007669"/>
    <property type="project" value="UniProtKB-KW"/>
</dbReference>
<name>A0AAE0CCH2_9CHLO</name>
<evidence type="ECO:0000256" key="5">
    <source>
        <dbReference type="ARBA" id="ARBA00022833"/>
    </source>
</evidence>
<accession>A0AAE0CCH2</accession>
<dbReference type="SUPFAM" id="SSF49879">
    <property type="entry name" value="SMAD/FHA domain"/>
    <property type="match status" value="1"/>
</dbReference>
<dbReference type="Proteomes" id="UP001190700">
    <property type="component" value="Unassembled WGS sequence"/>
</dbReference>
<dbReference type="SUPFAM" id="SSF57850">
    <property type="entry name" value="RING/U-box"/>
    <property type="match status" value="1"/>
</dbReference>
<feature type="domain" description="FHA" evidence="7">
    <location>
        <begin position="10"/>
        <end position="67"/>
    </location>
</feature>
<protein>
    <recommendedName>
        <fullName evidence="2">E3 ubiquitin-protein ligase CHFR</fullName>
    </recommendedName>
</protein>
<dbReference type="Pfam" id="PF13923">
    <property type="entry name" value="zf-C3HC4_2"/>
    <property type="match status" value="1"/>
</dbReference>
<dbReference type="InterPro" id="IPR008984">
    <property type="entry name" value="SMAD_FHA_dom_sf"/>
</dbReference>
<proteinExistence type="inferred from homology"/>
<dbReference type="CDD" id="cd00060">
    <property type="entry name" value="FHA"/>
    <property type="match status" value="1"/>
</dbReference>
<evidence type="ECO:0000259" key="8">
    <source>
        <dbReference type="PROSITE" id="PS50089"/>
    </source>
</evidence>
<evidence type="ECO:0000256" key="6">
    <source>
        <dbReference type="PROSITE-ProRule" id="PRU00175"/>
    </source>
</evidence>
<evidence type="ECO:0000313" key="9">
    <source>
        <dbReference type="EMBL" id="KAK3251699.1"/>
    </source>
</evidence>
<dbReference type="PROSITE" id="PS50089">
    <property type="entry name" value="ZF_RING_2"/>
    <property type="match status" value="1"/>
</dbReference>
<dbReference type="InterPro" id="IPR001841">
    <property type="entry name" value="Znf_RING"/>
</dbReference>
<dbReference type="Gene3D" id="2.60.200.20">
    <property type="match status" value="1"/>
</dbReference>
<dbReference type="PANTHER" id="PTHR23041">
    <property type="entry name" value="RING FINGER DOMAIN-CONTAINING"/>
    <property type="match status" value="1"/>
</dbReference>
<comment type="caution">
    <text evidence="9">The sequence shown here is derived from an EMBL/GenBank/DDBJ whole genome shotgun (WGS) entry which is preliminary data.</text>
</comment>
<dbReference type="InterPro" id="IPR017907">
    <property type="entry name" value="Znf_RING_CS"/>
</dbReference>
<dbReference type="Gene3D" id="3.30.40.10">
    <property type="entry name" value="Zinc/RING finger domain, C3HC4 (zinc finger)"/>
    <property type="match status" value="1"/>
</dbReference>
<evidence type="ECO:0000256" key="3">
    <source>
        <dbReference type="ARBA" id="ARBA00022723"/>
    </source>
</evidence>
<dbReference type="SMART" id="SM00184">
    <property type="entry name" value="RING"/>
    <property type="match status" value="1"/>
</dbReference>
<dbReference type="AlphaFoldDB" id="A0AAE0CCH2"/>
<evidence type="ECO:0000256" key="4">
    <source>
        <dbReference type="ARBA" id="ARBA00022771"/>
    </source>
</evidence>
<comment type="similarity">
    <text evidence="1">Belongs to the CHFR family.</text>
</comment>
<sequence>MVKRVVQNELHVGRLLESDILLVDPTHSLHISRKHATINWADEGGETQFYIRDNGSSNGTYVDNEKLEKGKPKKLVDGSTIEFGTCFCGSRRVSLFTYKFYKNGYSAKELRETCVNDADMFQDLTCPICMELVAGAHSLACGHVFCGACIFQWWQHKKVCPKCRDDSGVLVENPIVDSFVRNKYLQSLSFRDVKRRRENLLMLRLNKRTGVWKTNHASTSDGAARRTIRNRFPRWLSDYLSG</sequence>
<dbReference type="InterPro" id="IPR000253">
    <property type="entry name" value="FHA_dom"/>
</dbReference>
<dbReference type="PANTHER" id="PTHR23041:SF78">
    <property type="entry name" value="E3 UBIQUITIN-PROTEIN LIGASE RNF4"/>
    <property type="match status" value="1"/>
</dbReference>
<organism evidence="9 10">
    <name type="scientific">Cymbomonas tetramitiformis</name>
    <dbReference type="NCBI Taxonomy" id="36881"/>
    <lineage>
        <taxon>Eukaryota</taxon>
        <taxon>Viridiplantae</taxon>
        <taxon>Chlorophyta</taxon>
        <taxon>Pyramimonadophyceae</taxon>
        <taxon>Pyramimonadales</taxon>
        <taxon>Pyramimonadaceae</taxon>
        <taxon>Cymbomonas</taxon>
    </lineage>
</organism>
<dbReference type="InterPro" id="IPR013083">
    <property type="entry name" value="Znf_RING/FYVE/PHD"/>
</dbReference>
<keyword evidence="5" id="KW-0862">Zinc</keyword>
<gene>
    <name evidence="9" type="ORF">CYMTET_38960</name>
</gene>
<evidence type="ECO:0000313" key="10">
    <source>
        <dbReference type="Proteomes" id="UP001190700"/>
    </source>
</evidence>
<keyword evidence="10" id="KW-1185">Reference proteome</keyword>
<evidence type="ECO:0000256" key="2">
    <source>
        <dbReference type="ARBA" id="ARBA00017908"/>
    </source>
</evidence>
<dbReference type="SMART" id="SM00240">
    <property type="entry name" value="FHA"/>
    <property type="match status" value="1"/>
</dbReference>
<dbReference type="EMBL" id="LGRX02025883">
    <property type="protein sequence ID" value="KAK3251699.1"/>
    <property type="molecule type" value="Genomic_DNA"/>
</dbReference>
<keyword evidence="3" id="KW-0479">Metal-binding</keyword>
<dbReference type="Pfam" id="PF00498">
    <property type="entry name" value="FHA"/>
    <property type="match status" value="1"/>
</dbReference>
<reference evidence="9 10" key="1">
    <citation type="journal article" date="2015" name="Genome Biol. Evol.">
        <title>Comparative Genomics of a Bacterivorous Green Alga Reveals Evolutionary Causalities and Consequences of Phago-Mixotrophic Mode of Nutrition.</title>
        <authorList>
            <person name="Burns J.A."/>
            <person name="Paasch A."/>
            <person name="Narechania A."/>
            <person name="Kim E."/>
        </authorList>
    </citation>
    <scope>NUCLEOTIDE SEQUENCE [LARGE SCALE GENOMIC DNA]</scope>
    <source>
        <strain evidence="9 10">PLY_AMNH</strain>
    </source>
</reference>